<proteinExistence type="predicted"/>
<dbReference type="EMBL" id="SRYZ01000002">
    <property type="protein sequence ID" value="TGY09365.1"/>
    <property type="molecule type" value="Genomic_DNA"/>
</dbReference>
<dbReference type="Pfam" id="PF13432">
    <property type="entry name" value="TPR_16"/>
    <property type="match status" value="1"/>
</dbReference>
<accession>A0A4S2B5X7</accession>
<dbReference type="SMART" id="SM00386">
    <property type="entry name" value="HAT"/>
    <property type="match status" value="4"/>
</dbReference>
<dbReference type="InterPro" id="IPR051012">
    <property type="entry name" value="CellSynth/LPSAsmb/PSIAsmb"/>
</dbReference>
<keyword evidence="5" id="KW-1185">Reference proteome</keyword>
<evidence type="ECO:0000313" key="4">
    <source>
        <dbReference type="EMBL" id="TGY09365.1"/>
    </source>
</evidence>
<dbReference type="Gene3D" id="1.25.40.10">
    <property type="entry name" value="Tetratricopeptide repeat domain"/>
    <property type="match status" value="4"/>
</dbReference>
<name>A0A4S2B5X7_9BACE</name>
<dbReference type="PROSITE" id="PS50005">
    <property type="entry name" value="TPR"/>
    <property type="match status" value="1"/>
</dbReference>
<dbReference type="InterPro" id="IPR019734">
    <property type="entry name" value="TPR_rpt"/>
</dbReference>
<dbReference type="Pfam" id="PF14559">
    <property type="entry name" value="TPR_19"/>
    <property type="match status" value="2"/>
</dbReference>
<evidence type="ECO:0000256" key="2">
    <source>
        <dbReference type="ARBA" id="ARBA00022803"/>
    </source>
</evidence>
<comment type="caution">
    <text evidence="4">The sequence shown here is derived from an EMBL/GenBank/DDBJ whole genome shotgun (WGS) entry which is preliminary data.</text>
</comment>
<dbReference type="SUPFAM" id="SSF81901">
    <property type="entry name" value="HCP-like"/>
    <property type="match status" value="1"/>
</dbReference>
<dbReference type="SMART" id="SM00028">
    <property type="entry name" value="TPR"/>
    <property type="match status" value="7"/>
</dbReference>
<sequence length="617" mass="70709">MRIRLKIFMLLLAAFPWLTSCGALIGGIVGGMTAGVAPVVASHAAAKKEKKKAAGRKPEQLPPQLTPEQQRRYDYFFLEAARLKVQKDYDAAFDILQHCLAINPNASSALYEMAQYYMFLKQVPLGLAALEKAVENAPDNYWYAQGLANLYMQQNETEKASTLLEDMAVRFSDKMEPLYNLLEIYNRQEEYDKVIGILNKLEERMGKNEQLSMEKFRIYLQKKDDKSAFREIESLVEEYPNDRRYQVVLGDVYMQNGKKQEAYEIYKKVLAEEPDNAMAMYSLASYYEETGQKELHEQQLDTLLLNKKVASDTKLNVMRQFIVQNEQAGKDSTRVITLFDRIMEQDPDEAQLPLLYAQYLLSKGMNKEAWPVLRQVLAIDPTNTAARMTLLGEAVRQEDYKEIMNLCEAGVESNPDMLEFYFYLAIAYNQAERTDDALAVCQKALSHVKDDSRKEVVSDFYAIIGDACHSKNLHAEAYAAYDSALVYNPSNIGALNNYAYYLSVERRDLDKAEEMSYKTVKAEPANSTYLDTYAWILFVKGNYAEARLYIDEAIKNDKDSSDVVLEHCGDIYYMTGDAEGALKYWKQAWDKGNRSDTLKQKIQKKKYISDETKPTEQ</sequence>
<reference evidence="4 5" key="1">
    <citation type="submission" date="2019-04" db="EMBL/GenBank/DDBJ databases">
        <title>Microbes associate with the intestines of laboratory mice.</title>
        <authorList>
            <person name="Navarre W."/>
            <person name="Wong E."/>
            <person name="Huang K."/>
            <person name="Tropini C."/>
            <person name="Ng K."/>
            <person name="Yu B."/>
        </authorList>
    </citation>
    <scope>NUCLEOTIDE SEQUENCE [LARGE SCALE GENOMIC DNA]</scope>
    <source>
        <strain evidence="4 5">NM69_E16B</strain>
    </source>
</reference>
<protein>
    <submittedName>
        <fullName evidence="4">Tetratricopeptide repeat protein</fullName>
    </submittedName>
</protein>
<gene>
    <name evidence="4" type="ORF">E5355_01545</name>
</gene>
<dbReference type="RefSeq" id="WP_136008887.1">
    <property type="nucleotide sequence ID" value="NZ_SRYZ01000002.1"/>
</dbReference>
<dbReference type="InterPro" id="IPR011990">
    <property type="entry name" value="TPR-like_helical_dom_sf"/>
</dbReference>
<keyword evidence="1" id="KW-0677">Repeat</keyword>
<evidence type="ECO:0000256" key="3">
    <source>
        <dbReference type="PROSITE-ProRule" id="PRU00339"/>
    </source>
</evidence>
<dbReference type="PANTHER" id="PTHR45586:SF1">
    <property type="entry name" value="LIPOPOLYSACCHARIDE ASSEMBLY PROTEIN B"/>
    <property type="match status" value="1"/>
</dbReference>
<evidence type="ECO:0000256" key="1">
    <source>
        <dbReference type="ARBA" id="ARBA00022737"/>
    </source>
</evidence>
<organism evidence="4 5">
    <name type="scientific">Bacteroides muris</name>
    <name type="common">ex Afrizal et al. 2022</name>
    <dbReference type="NCBI Taxonomy" id="2516960"/>
    <lineage>
        <taxon>Bacteria</taxon>
        <taxon>Pseudomonadati</taxon>
        <taxon>Bacteroidota</taxon>
        <taxon>Bacteroidia</taxon>
        <taxon>Bacteroidales</taxon>
        <taxon>Bacteroidaceae</taxon>
        <taxon>Bacteroides</taxon>
    </lineage>
</organism>
<dbReference type="PROSITE" id="PS51257">
    <property type="entry name" value="PROKAR_LIPOPROTEIN"/>
    <property type="match status" value="1"/>
</dbReference>
<keyword evidence="2 3" id="KW-0802">TPR repeat</keyword>
<dbReference type="SUPFAM" id="SSF48452">
    <property type="entry name" value="TPR-like"/>
    <property type="match status" value="2"/>
</dbReference>
<dbReference type="GO" id="GO:0006396">
    <property type="term" value="P:RNA processing"/>
    <property type="evidence" value="ECO:0007669"/>
    <property type="project" value="InterPro"/>
</dbReference>
<evidence type="ECO:0000313" key="5">
    <source>
        <dbReference type="Proteomes" id="UP000310532"/>
    </source>
</evidence>
<dbReference type="InterPro" id="IPR003107">
    <property type="entry name" value="HAT"/>
</dbReference>
<dbReference type="AlphaFoldDB" id="A0A4S2B5X7"/>
<dbReference type="Proteomes" id="UP000310532">
    <property type="component" value="Unassembled WGS sequence"/>
</dbReference>
<feature type="repeat" description="TPR" evidence="3">
    <location>
        <begin position="243"/>
        <end position="276"/>
    </location>
</feature>
<dbReference type="PANTHER" id="PTHR45586">
    <property type="entry name" value="TPR REPEAT-CONTAINING PROTEIN PA4667"/>
    <property type="match status" value="1"/>
</dbReference>